<dbReference type="Proteomes" id="UP000479000">
    <property type="component" value="Unassembled WGS sequence"/>
</dbReference>
<organism evidence="1 2">
    <name type="scientific">Nesidiocoris tenuis</name>
    <dbReference type="NCBI Taxonomy" id="355587"/>
    <lineage>
        <taxon>Eukaryota</taxon>
        <taxon>Metazoa</taxon>
        <taxon>Ecdysozoa</taxon>
        <taxon>Arthropoda</taxon>
        <taxon>Hexapoda</taxon>
        <taxon>Insecta</taxon>
        <taxon>Pterygota</taxon>
        <taxon>Neoptera</taxon>
        <taxon>Paraneoptera</taxon>
        <taxon>Hemiptera</taxon>
        <taxon>Heteroptera</taxon>
        <taxon>Panheteroptera</taxon>
        <taxon>Cimicomorpha</taxon>
        <taxon>Miridae</taxon>
        <taxon>Dicyphina</taxon>
        <taxon>Nesidiocoris</taxon>
    </lineage>
</organism>
<keyword evidence="2" id="KW-1185">Reference proteome</keyword>
<dbReference type="EMBL" id="CADCXU010003169">
    <property type="protein sequence ID" value="CAA9995177.1"/>
    <property type="molecule type" value="Genomic_DNA"/>
</dbReference>
<name>A0A6H5G0U8_9HEMI</name>
<feature type="non-terminal residue" evidence="1">
    <location>
        <position position="1"/>
    </location>
</feature>
<protein>
    <submittedName>
        <fullName evidence="1">Uncharacterized protein</fullName>
    </submittedName>
</protein>
<evidence type="ECO:0000313" key="2">
    <source>
        <dbReference type="Proteomes" id="UP000479000"/>
    </source>
</evidence>
<dbReference type="AlphaFoldDB" id="A0A6H5G0U8"/>
<gene>
    <name evidence="1" type="ORF">NTEN_LOCUS1968</name>
</gene>
<evidence type="ECO:0000313" key="1">
    <source>
        <dbReference type="EMBL" id="CAA9995177.1"/>
    </source>
</evidence>
<reference evidence="1 2" key="1">
    <citation type="submission" date="2020-02" db="EMBL/GenBank/DDBJ databases">
        <authorList>
            <person name="Ferguson B K."/>
        </authorList>
    </citation>
    <scope>NUCLEOTIDE SEQUENCE [LARGE SCALE GENOMIC DNA]</scope>
</reference>
<proteinExistence type="predicted"/>
<sequence length="116" mass="13585">IYLHTRDSFSSVHPSGNLAQSRLRIFAETTFHFWNSGMCLGSRVPSFACGILQLMIRMKWHTIIDSNRMRKREKGEKRGKTRSFRQENVMYELYREQSSRLRSAGEDDIKLGRLGD</sequence>
<accession>A0A6H5G0U8</accession>